<dbReference type="AlphaFoldDB" id="A0A914ZYW7"/>
<reference evidence="2" key="1">
    <citation type="submission" date="2022-11" db="UniProtKB">
        <authorList>
            <consortium name="WormBaseParasite"/>
        </authorList>
    </citation>
    <scope>IDENTIFICATION</scope>
</reference>
<evidence type="ECO:0000313" key="2">
    <source>
        <dbReference type="WBParaSite" id="PgE006_g006_t11"/>
    </source>
</evidence>
<name>A0A914ZYW7_PARUN</name>
<accession>A0A914ZYW7</accession>
<dbReference type="WBParaSite" id="PgE006_g006_t11">
    <property type="protein sequence ID" value="PgE006_g006_t11"/>
    <property type="gene ID" value="PgE006_g006"/>
</dbReference>
<organism evidence="1 2">
    <name type="scientific">Parascaris univalens</name>
    <name type="common">Nematode worm</name>
    <dbReference type="NCBI Taxonomy" id="6257"/>
    <lineage>
        <taxon>Eukaryota</taxon>
        <taxon>Metazoa</taxon>
        <taxon>Ecdysozoa</taxon>
        <taxon>Nematoda</taxon>
        <taxon>Chromadorea</taxon>
        <taxon>Rhabditida</taxon>
        <taxon>Spirurina</taxon>
        <taxon>Ascaridomorpha</taxon>
        <taxon>Ascaridoidea</taxon>
        <taxon>Ascarididae</taxon>
        <taxon>Parascaris</taxon>
    </lineage>
</organism>
<dbReference type="Proteomes" id="UP000887569">
    <property type="component" value="Unplaced"/>
</dbReference>
<sequence>MFKLSTSNGGAFRPYAVTFPQQVRALVIEKMAYGTYSMSDTEALCALTELLTFPEKKDMINFSNISKQPTYPKLPCIVTAAGDARISLLPYHSGVVRGILDDFLREENMCKVVLVDYGQTVLCSANIVFYFSSQSTEAREAPVALFTCRIGELTSHGISGYNTIEVSGRIISEPAHYMFMFFASVNLSMAIWRLRIFPCVLNVRISKLFWHSQLRSNRNYEIFGFQRVRESHRNWYNFGLEA</sequence>
<evidence type="ECO:0000313" key="1">
    <source>
        <dbReference type="Proteomes" id="UP000887569"/>
    </source>
</evidence>
<keyword evidence="1" id="KW-1185">Reference proteome</keyword>
<protein>
    <submittedName>
        <fullName evidence="2">CCHC-type domain-containing protein</fullName>
    </submittedName>
</protein>
<proteinExistence type="predicted"/>